<dbReference type="AlphaFoldDB" id="A0A250FAZ0"/>
<protein>
    <submittedName>
        <fullName evidence="1">Uncharacterized protein</fullName>
    </submittedName>
</protein>
<accession>A0A250FAZ0</accession>
<dbReference type="Proteomes" id="UP000217276">
    <property type="component" value="Chromosome"/>
</dbReference>
<dbReference type="RefSeq" id="WP_095913123.1">
    <property type="nucleotide sequence ID" value="NZ_CP022384.1"/>
</dbReference>
<evidence type="ECO:0000313" key="2">
    <source>
        <dbReference type="Proteomes" id="UP000217276"/>
    </source>
</evidence>
<dbReference type="EMBL" id="CP022384">
    <property type="protein sequence ID" value="ATA81218.1"/>
    <property type="molecule type" value="Genomic_DNA"/>
</dbReference>
<gene>
    <name evidence="1" type="ORF">CGC53_02060</name>
</gene>
<organism evidence="1 2">
    <name type="scientific">Capnocytophaga leadbetteri</name>
    <dbReference type="NCBI Taxonomy" id="327575"/>
    <lineage>
        <taxon>Bacteria</taxon>
        <taxon>Pseudomonadati</taxon>
        <taxon>Bacteroidota</taxon>
        <taxon>Flavobacteriia</taxon>
        <taxon>Flavobacteriales</taxon>
        <taxon>Flavobacteriaceae</taxon>
        <taxon>Capnocytophaga</taxon>
    </lineage>
</organism>
<reference evidence="2" key="1">
    <citation type="submission" date="2017-06" db="EMBL/GenBank/DDBJ databases">
        <title>Capnocytophaga spp. assemblies.</title>
        <authorList>
            <person name="Gulvik C.A."/>
        </authorList>
    </citation>
    <scope>NUCLEOTIDE SEQUENCE [LARGE SCALE GENOMIC DNA]</scope>
    <source>
        <strain evidence="2">H6253</strain>
    </source>
</reference>
<sequence>MKYQIKLSIFISFLLINCSVKETEFEIICTKKVSKEYSYNSIGFIENSYGKLNIKTISHYDKEGKLKEVFWNRSNGFLKYTLSELKNDVALLNSFDIDTIYSDKKYISYIKEKKNDTIFYLSNDEVIIEIKKKGLD</sequence>
<keyword evidence="2" id="KW-1185">Reference proteome</keyword>
<dbReference type="KEGG" id="clk:CGC53_02060"/>
<name>A0A250FAZ0_9FLAO</name>
<evidence type="ECO:0000313" key="1">
    <source>
        <dbReference type="EMBL" id="ATA81218.1"/>
    </source>
</evidence>
<proteinExistence type="predicted"/>